<sequence>MGKMQKDKNKEPTHDLYGGLGKTSILNILVPRDMVSVIIGRGGSTINEITEQTQSKINISKTNIVGSTEEIITIKGNPENCTNACRTILEILQQKASVDDKSDMTLRILIHENLISLIIGEEGNTIRNIMSDTETKINVSGISDITIANINYKGVCTVEGSIENISKAEAQISAKLRQGYRDVLYKRSETTPAIENETEFVLHILVPSDKTHVIIGEKGAIIKKITRETKAWINISKTNSVGPTEKAITIKGNPENCTNACRTILEILQQKASVADKSDMTLRILIHENLISLIIGEEGNTIRNIMSDTETKINVSGISDITIANINYKGVCTVEGSIENISKAEAQISAKLRQGIGNDLQFIAISINIKLLCEIGYRDVLYKRSETTPAIENETEFVLHILVPSDKTHVIIGEKGAIIKKITRETKAWVHIDKNYSVGPTEKAIKIKGKPEYCTNACRKILEILQQKASVADKSDMILRILIHENLISLIIGEEGNTIRNIMSDTETKINVSGISDITIANINYKGVCTVEGSIENISKAEAQISAKLRQGIGNDLQFIAISINIKLLCEIGYRDVLYKRSETTPAIENETEFVLHILVPSDKTHVIIGEKGAIIKKITRETKAWVHIDKNYSVSPTEKALTIKGKPENCTNACRKILEILQQKMTNSLLSDMIMKILIHNNLIDIIIGGEGDTIRKIMSETNTNIFIPSITDITMDSFNYERIFTIKGSIENICKAQAQISEKISQGFGKMSHYKLIRVKPEMTNKKYKLLIVGLSYVGKSSIIKRYCQEVYQNTYQPTLGMDIHPIFIRFKNETIHLENRDMAGTEKHCTLENSYRGVHGICIVYDITNLNSLIQLDDWIKHIETFADPNTVKILIGSKCDDTSNRMISIKEGQIVSKKYGILFFEVSSKTNANIDKLFYTMISKIHDLQNQPTNIKEELDSINVIHKPMLDSDIKPSTILEQCPIIKKELVKLPEVPNIQSQFHDQEPKEHNQLMKINSDLIDDTYKLIIVGSSGVGKSSIIKRFFKGVYSEDDSCLTLGMDFQQSVVKFKNKFIKLQFWDTAGTEKYRSLATSYYRGAHGVFIVYDVTDVKSLLSLRNWIDDVTTFADPTIVKILVGNKCDDTFNREISIELGLSESKTYGINFFDEVSSKTNANIDKLFYTMISKIHDLQKQPTNNMILELHKPQEQPTQNSQSTQNVIKLKSTTFENAKTREKKDNDSCSC</sequence>
<feature type="domain" description="K Homology" evidence="3">
    <location>
        <begin position="672"/>
        <end position="747"/>
    </location>
</feature>
<dbReference type="Pfam" id="PF00013">
    <property type="entry name" value="KH_1"/>
    <property type="match status" value="8"/>
</dbReference>
<dbReference type="FunFam" id="3.40.50.300:FF:001447">
    <property type="entry name" value="Ras-related protein Rab-1B"/>
    <property type="match status" value="1"/>
</dbReference>
<dbReference type="SMART" id="SM00173">
    <property type="entry name" value="RAS"/>
    <property type="match status" value="2"/>
</dbReference>
<feature type="domain" description="K Homology" evidence="3">
    <location>
        <begin position="102"/>
        <end position="177"/>
    </location>
</feature>
<dbReference type="Gene3D" id="3.40.50.300">
    <property type="entry name" value="P-loop containing nucleotide triphosphate hydrolases"/>
    <property type="match status" value="2"/>
</dbReference>
<dbReference type="GO" id="GO:0003924">
    <property type="term" value="F:GTPase activity"/>
    <property type="evidence" value="ECO:0007669"/>
    <property type="project" value="InterPro"/>
</dbReference>
<dbReference type="Gene3D" id="3.30.1370.10">
    <property type="entry name" value="K Homology domain, type 1"/>
    <property type="match status" value="8"/>
</dbReference>
<name>A0A9P0NGI4_APHGO</name>
<dbReference type="SMART" id="SM00175">
    <property type="entry name" value="RAB"/>
    <property type="match status" value="2"/>
</dbReference>
<dbReference type="PANTHER" id="PTHR10288">
    <property type="entry name" value="KH DOMAIN CONTAINING RNA BINDING PROTEIN"/>
    <property type="match status" value="1"/>
</dbReference>
<dbReference type="Proteomes" id="UP001154329">
    <property type="component" value="Chromosome 2"/>
</dbReference>
<dbReference type="InterPro" id="IPR004088">
    <property type="entry name" value="KH_dom_type_1"/>
</dbReference>
<feature type="domain" description="K Homology" evidence="3">
    <location>
        <begin position="592"/>
        <end position="663"/>
    </location>
</feature>
<feature type="domain" description="K Homology" evidence="3">
    <location>
        <begin position="395"/>
        <end position="466"/>
    </location>
</feature>
<keyword evidence="2" id="KW-0694">RNA-binding</keyword>
<feature type="domain" description="K Homology" evidence="3">
    <location>
        <begin position="198"/>
        <end position="269"/>
    </location>
</feature>
<reference evidence="4" key="1">
    <citation type="submission" date="2022-02" db="EMBL/GenBank/DDBJ databases">
        <authorList>
            <person name="King R."/>
        </authorList>
    </citation>
    <scope>NUCLEOTIDE SEQUENCE</scope>
</reference>
<evidence type="ECO:0000313" key="5">
    <source>
        <dbReference type="Proteomes" id="UP001154329"/>
    </source>
</evidence>
<dbReference type="InterPro" id="IPR004087">
    <property type="entry name" value="KH_dom"/>
</dbReference>
<feature type="domain" description="K Homology" evidence="3">
    <location>
        <begin position="475"/>
        <end position="550"/>
    </location>
</feature>
<dbReference type="NCBIfam" id="TIGR00231">
    <property type="entry name" value="small_GTP"/>
    <property type="match status" value="2"/>
</dbReference>
<dbReference type="PROSITE" id="PS51421">
    <property type="entry name" value="RAS"/>
    <property type="match status" value="2"/>
</dbReference>
<dbReference type="InterPro" id="IPR036612">
    <property type="entry name" value="KH_dom_type_1_sf"/>
</dbReference>
<evidence type="ECO:0000256" key="2">
    <source>
        <dbReference type="PROSITE-ProRule" id="PRU00117"/>
    </source>
</evidence>
<dbReference type="SMART" id="SM00176">
    <property type="entry name" value="RAN"/>
    <property type="match status" value="2"/>
</dbReference>
<dbReference type="PRINTS" id="PR00449">
    <property type="entry name" value="RASTRNSFRMNG"/>
</dbReference>
<evidence type="ECO:0000256" key="1">
    <source>
        <dbReference type="ARBA" id="ARBA00022737"/>
    </source>
</evidence>
<dbReference type="InterPro" id="IPR005225">
    <property type="entry name" value="Small_GTP-bd"/>
</dbReference>
<dbReference type="SMART" id="SM00174">
    <property type="entry name" value="RHO"/>
    <property type="match status" value="1"/>
</dbReference>
<dbReference type="AlphaFoldDB" id="A0A9P0NGI4"/>
<dbReference type="InterPro" id="IPR027417">
    <property type="entry name" value="P-loop_NTPase"/>
</dbReference>
<feature type="domain" description="K Homology" evidence="3">
    <location>
        <begin position="22"/>
        <end position="93"/>
    </location>
</feature>
<dbReference type="CDD" id="cd00154">
    <property type="entry name" value="Rab"/>
    <property type="match status" value="2"/>
</dbReference>
<dbReference type="PROSITE" id="PS51419">
    <property type="entry name" value="RAB"/>
    <property type="match status" value="2"/>
</dbReference>
<evidence type="ECO:0000313" key="4">
    <source>
        <dbReference type="EMBL" id="CAH1725379.1"/>
    </source>
</evidence>
<dbReference type="SUPFAM" id="SSF52540">
    <property type="entry name" value="P-loop containing nucleoside triphosphate hydrolases"/>
    <property type="match status" value="2"/>
</dbReference>
<dbReference type="GO" id="GO:0003723">
    <property type="term" value="F:RNA binding"/>
    <property type="evidence" value="ECO:0007669"/>
    <property type="project" value="UniProtKB-UniRule"/>
</dbReference>
<protein>
    <recommendedName>
        <fullName evidence="3">K Homology domain-containing protein</fullName>
    </recommendedName>
</protein>
<dbReference type="InterPro" id="IPR001806">
    <property type="entry name" value="Small_GTPase"/>
</dbReference>
<dbReference type="GO" id="GO:0010468">
    <property type="term" value="P:regulation of gene expression"/>
    <property type="evidence" value="ECO:0007669"/>
    <property type="project" value="UniProtKB-ARBA"/>
</dbReference>
<dbReference type="FunFam" id="3.40.50.300:FF:001329">
    <property type="entry name" value="Small GTP-binding protein, putative"/>
    <property type="match status" value="1"/>
</dbReference>
<feature type="domain" description="K Homology" evidence="3">
    <location>
        <begin position="278"/>
        <end position="353"/>
    </location>
</feature>
<dbReference type="GO" id="GO:0005525">
    <property type="term" value="F:GTP binding"/>
    <property type="evidence" value="ECO:0007669"/>
    <property type="project" value="InterPro"/>
</dbReference>
<evidence type="ECO:0000259" key="3">
    <source>
        <dbReference type="SMART" id="SM00322"/>
    </source>
</evidence>
<dbReference type="SMART" id="SM00322">
    <property type="entry name" value="KH"/>
    <property type="match status" value="8"/>
</dbReference>
<keyword evidence="5" id="KW-1185">Reference proteome</keyword>
<dbReference type="SUPFAM" id="SSF54791">
    <property type="entry name" value="Eukaryotic type KH-domain (KH-domain type I)"/>
    <property type="match status" value="8"/>
</dbReference>
<dbReference type="EMBL" id="OU899035">
    <property type="protein sequence ID" value="CAH1725379.1"/>
    <property type="molecule type" value="Genomic_DNA"/>
</dbReference>
<proteinExistence type="predicted"/>
<dbReference type="PROSITE" id="PS50084">
    <property type="entry name" value="KH_TYPE_1"/>
    <property type="match status" value="8"/>
</dbReference>
<keyword evidence="1" id="KW-0677">Repeat</keyword>
<organism evidence="4 5">
    <name type="scientific">Aphis gossypii</name>
    <name type="common">Cotton aphid</name>
    <dbReference type="NCBI Taxonomy" id="80765"/>
    <lineage>
        <taxon>Eukaryota</taxon>
        <taxon>Metazoa</taxon>
        <taxon>Ecdysozoa</taxon>
        <taxon>Arthropoda</taxon>
        <taxon>Hexapoda</taxon>
        <taxon>Insecta</taxon>
        <taxon>Pterygota</taxon>
        <taxon>Neoptera</taxon>
        <taxon>Paraneoptera</taxon>
        <taxon>Hemiptera</taxon>
        <taxon>Sternorrhyncha</taxon>
        <taxon>Aphidomorpha</taxon>
        <taxon>Aphidoidea</taxon>
        <taxon>Aphididae</taxon>
        <taxon>Aphidini</taxon>
        <taxon>Aphis</taxon>
        <taxon>Aphis</taxon>
    </lineage>
</organism>
<gene>
    <name evidence="4" type="ORF">APHIGO_LOCUS6477</name>
</gene>
<accession>A0A9P0NGI4</accession>
<dbReference type="Pfam" id="PF00071">
    <property type="entry name" value="Ras"/>
    <property type="match status" value="2"/>
</dbReference>
<reference evidence="4" key="2">
    <citation type="submission" date="2022-10" db="EMBL/GenBank/DDBJ databases">
        <authorList>
            <consortium name="ENA_rothamsted_submissions"/>
            <consortium name="culmorum"/>
            <person name="King R."/>
        </authorList>
    </citation>
    <scope>NUCLEOTIDE SEQUENCE</scope>
</reference>